<dbReference type="Gene3D" id="1.10.287.130">
    <property type="match status" value="1"/>
</dbReference>
<accession>A0A1I7NE29</accession>
<dbReference type="InterPro" id="IPR011623">
    <property type="entry name" value="7TMR_DISM_rcpt_extracell_dom1"/>
</dbReference>
<dbReference type="InterPro" id="IPR036097">
    <property type="entry name" value="HisK_dim/P_sf"/>
</dbReference>
<feature type="transmembrane region" description="Helical" evidence="4">
    <location>
        <begin position="339"/>
        <end position="359"/>
    </location>
</feature>
<feature type="transmembrane region" description="Helical" evidence="4">
    <location>
        <begin position="309"/>
        <end position="327"/>
    </location>
</feature>
<feature type="transmembrane region" description="Helical" evidence="4">
    <location>
        <begin position="284"/>
        <end position="303"/>
    </location>
</feature>
<feature type="transmembrane region" description="Helical" evidence="4">
    <location>
        <begin position="254"/>
        <end position="272"/>
    </location>
</feature>
<keyword evidence="4" id="KW-1133">Transmembrane helix</keyword>
<proteinExistence type="predicted"/>
<evidence type="ECO:0000256" key="3">
    <source>
        <dbReference type="ARBA" id="ARBA00022553"/>
    </source>
</evidence>
<keyword evidence="3" id="KW-0597">Phosphoprotein</keyword>
<dbReference type="SMART" id="SM00387">
    <property type="entry name" value="HATPase_c"/>
    <property type="match status" value="1"/>
</dbReference>
<evidence type="ECO:0000256" key="2">
    <source>
        <dbReference type="ARBA" id="ARBA00012438"/>
    </source>
</evidence>
<evidence type="ECO:0000256" key="1">
    <source>
        <dbReference type="ARBA" id="ARBA00000085"/>
    </source>
</evidence>
<gene>
    <name evidence="6" type="ORF">SAMN05660895_1503</name>
</gene>
<dbReference type="AlphaFoldDB" id="A0A1I7NE29"/>
<dbReference type="Pfam" id="PF02518">
    <property type="entry name" value="HATPase_c"/>
    <property type="match status" value="1"/>
</dbReference>
<dbReference type="InterPro" id="IPR036890">
    <property type="entry name" value="HATPase_C_sf"/>
</dbReference>
<sequence length="740" mass="84665">MTRFLHITFFVVFFLNKLYCFPTYPHVINLTDPNKLINIGNDVFYFVDSNSSYSINDIISKQEIIFKKSTSEYLNFGISGYTYWIMFSIVNSTRENNLILDITYPTIDTVDFFYFQDGVIKKISKYQSNLKYSQIPGVNAPDFLFSLHLPTNQYSTYYIRLHSYKQLQLPIFIGSIKSVLNQIGIRNLIFGIYVGIIIIMIFYNLFIYIVTLDDNYLFYVIYIFFVGLTQVTLNGYGNLYIWPRFYYLSLNSDFIIPILNGYAAILFIRNFLNLKNTYKQGEYILYFIGIIYTTSLFLLITNLRLLSFIFLQIAAMFGSFIAILLGIKVAFSGYKPAKFFLLALGVFLTSVIVFVLRNFSIIPFNMLTSYSLEIGSSLETMLLSFALADKINTYKAEKEQAQLAALSKSEEVRMMLSQQNFTLERMVKKRTEDLEKANLELLQTLKNLQDAQVQLIQAEKMATLGQLTAGIAHEINNPINFVKSNVKPLQMDLYDLIALIQAYEKQLQLLLPAHAMEEIEAIKKKIHYPELIDEIRILLKGIEEGAERTAEIIRGLRIFSRLDESELKKADIHECIDSTLILLNNSIPDDVIVEKHYAQLPLIECYPGKVNQMLMNLLTNAIHAIKSKLKSLPSSNEQTKEKQKIIITTAMEPDGQHIRISVADTGTGMTPEIKQKIFEPFFTTKEVGEGTGLGLPIVYSIVEKHGGKIFVETTYGKGSEFIIILPTTPKPVAQTQEVRD</sequence>
<keyword evidence="4" id="KW-0812">Transmembrane</keyword>
<dbReference type="Gene3D" id="3.30.565.10">
    <property type="entry name" value="Histidine kinase-like ATPase, C-terminal domain"/>
    <property type="match status" value="1"/>
</dbReference>
<evidence type="ECO:0000259" key="5">
    <source>
        <dbReference type="PROSITE" id="PS50109"/>
    </source>
</evidence>
<dbReference type="Pfam" id="PF07695">
    <property type="entry name" value="7TMR-DISM_7TM"/>
    <property type="match status" value="1"/>
</dbReference>
<dbReference type="InterPro" id="IPR003661">
    <property type="entry name" value="HisK_dim/P_dom"/>
</dbReference>
<dbReference type="EC" id="2.7.13.3" evidence="2"/>
<dbReference type="PANTHER" id="PTHR43065:SF50">
    <property type="entry name" value="HISTIDINE KINASE"/>
    <property type="match status" value="1"/>
</dbReference>
<dbReference type="PRINTS" id="PR00344">
    <property type="entry name" value="BCTRLSENSOR"/>
</dbReference>
<keyword evidence="7" id="KW-1185">Reference proteome</keyword>
<reference evidence="7" key="1">
    <citation type="submission" date="2016-10" db="EMBL/GenBank/DDBJ databases">
        <authorList>
            <person name="Varghese N."/>
            <person name="Submissions S."/>
        </authorList>
    </citation>
    <scope>NUCLEOTIDE SEQUENCE [LARGE SCALE GENOMIC DNA]</scope>
    <source>
        <strain evidence="7">DSM 14807</strain>
    </source>
</reference>
<dbReference type="PANTHER" id="PTHR43065">
    <property type="entry name" value="SENSOR HISTIDINE KINASE"/>
    <property type="match status" value="1"/>
</dbReference>
<dbReference type="CDD" id="cd00082">
    <property type="entry name" value="HisKA"/>
    <property type="match status" value="1"/>
</dbReference>
<feature type="transmembrane region" description="Helical" evidence="4">
    <location>
        <begin position="216"/>
        <end position="242"/>
    </location>
</feature>
<dbReference type="SMART" id="SM00388">
    <property type="entry name" value="HisKA"/>
    <property type="match status" value="1"/>
</dbReference>
<protein>
    <recommendedName>
        <fullName evidence="2">histidine kinase</fullName>
        <ecNumber evidence="2">2.7.13.3</ecNumber>
    </recommendedName>
</protein>
<dbReference type="OrthoDB" id="9806995at2"/>
<evidence type="ECO:0000313" key="7">
    <source>
        <dbReference type="Proteomes" id="UP000199537"/>
    </source>
</evidence>
<evidence type="ECO:0000256" key="4">
    <source>
        <dbReference type="SAM" id="Phobius"/>
    </source>
</evidence>
<dbReference type="InterPro" id="IPR005467">
    <property type="entry name" value="His_kinase_dom"/>
</dbReference>
<dbReference type="InterPro" id="IPR003594">
    <property type="entry name" value="HATPase_dom"/>
</dbReference>
<comment type="catalytic activity">
    <reaction evidence="1">
        <text>ATP + protein L-histidine = ADP + protein N-phospho-L-histidine.</text>
        <dbReference type="EC" id="2.7.13.3"/>
    </reaction>
</comment>
<dbReference type="GO" id="GO:0000155">
    <property type="term" value="F:phosphorelay sensor kinase activity"/>
    <property type="evidence" value="ECO:0007669"/>
    <property type="project" value="InterPro"/>
</dbReference>
<keyword evidence="4" id="KW-0472">Membrane</keyword>
<feature type="transmembrane region" description="Helical" evidence="4">
    <location>
        <begin position="188"/>
        <end position="209"/>
    </location>
</feature>
<dbReference type="STRING" id="1393122.SAMN05660895_1503"/>
<organism evidence="6 7">
    <name type="scientific">Thermoflavifilum thermophilum</name>
    <dbReference type="NCBI Taxonomy" id="1393122"/>
    <lineage>
        <taxon>Bacteria</taxon>
        <taxon>Pseudomonadati</taxon>
        <taxon>Bacteroidota</taxon>
        <taxon>Chitinophagia</taxon>
        <taxon>Chitinophagales</taxon>
        <taxon>Chitinophagaceae</taxon>
        <taxon>Thermoflavifilum</taxon>
    </lineage>
</organism>
<dbReference type="PROSITE" id="PS50109">
    <property type="entry name" value="HIS_KIN"/>
    <property type="match status" value="1"/>
</dbReference>
<dbReference type="RefSeq" id="WP_092459466.1">
    <property type="nucleotide sequence ID" value="NZ_FPCJ01000001.1"/>
</dbReference>
<feature type="domain" description="Histidine kinase" evidence="5">
    <location>
        <begin position="470"/>
        <end position="729"/>
    </location>
</feature>
<evidence type="ECO:0000313" key="6">
    <source>
        <dbReference type="EMBL" id="SFV32937.1"/>
    </source>
</evidence>
<dbReference type="SUPFAM" id="SSF55874">
    <property type="entry name" value="ATPase domain of HSP90 chaperone/DNA topoisomerase II/histidine kinase"/>
    <property type="match status" value="1"/>
</dbReference>
<dbReference type="InterPro" id="IPR004358">
    <property type="entry name" value="Sig_transdc_His_kin-like_C"/>
</dbReference>
<dbReference type="InterPro" id="IPR011622">
    <property type="entry name" value="7TMR_DISM_rcpt_extracell_dom2"/>
</dbReference>
<dbReference type="EMBL" id="FPCJ01000001">
    <property type="protein sequence ID" value="SFV32937.1"/>
    <property type="molecule type" value="Genomic_DNA"/>
</dbReference>
<dbReference type="Proteomes" id="UP000199537">
    <property type="component" value="Unassembled WGS sequence"/>
</dbReference>
<dbReference type="Gene3D" id="2.60.40.2380">
    <property type="match status" value="1"/>
</dbReference>
<name>A0A1I7NE29_9BACT</name>
<dbReference type="SUPFAM" id="SSF47384">
    <property type="entry name" value="Homodimeric domain of signal transducing histidine kinase"/>
    <property type="match status" value="1"/>
</dbReference>
<dbReference type="Pfam" id="PF07696">
    <property type="entry name" value="7TMR-DISMED2"/>
    <property type="match status" value="1"/>
</dbReference>